<dbReference type="EMBL" id="KF900754">
    <property type="protein sequence ID" value="AIF05948.1"/>
    <property type="molecule type" value="Genomic_DNA"/>
</dbReference>
<organism evidence="1">
    <name type="scientific">uncultured marine group II/III euryarchaeote KM3_189_C01</name>
    <dbReference type="NCBI Taxonomy" id="1457954"/>
    <lineage>
        <taxon>Archaea</taxon>
        <taxon>Methanobacteriati</taxon>
        <taxon>Methanobacteriota</taxon>
        <taxon>environmental samples</taxon>
    </lineage>
</organism>
<dbReference type="Gene3D" id="3.40.1350.10">
    <property type="match status" value="1"/>
</dbReference>
<name>A0A075GVW6_9EURY</name>
<proteinExistence type="predicted"/>
<reference evidence="1" key="1">
    <citation type="journal article" date="2014" name="Genome Biol. Evol.">
        <title>Pangenome evidence for extensive interdomain horizontal transfer affecting lineage core and shell genes in uncultured planktonic thaumarchaeota and euryarchaeota.</title>
        <authorList>
            <person name="Deschamps P."/>
            <person name="Zivanovic Y."/>
            <person name="Moreira D."/>
            <person name="Rodriguez-Valera F."/>
            <person name="Lopez-Garcia P."/>
        </authorList>
    </citation>
    <scope>NUCLEOTIDE SEQUENCE</scope>
</reference>
<dbReference type="AlphaFoldDB" id="A0A075GVW6"/>
<accession>A0A075GVW6</accession>
<dbReference type="Pfam" id="PF01870">
    <property type="entry name" value="Hjc"/>
    <property type="match status" value="1"/>
</dbReference>
<evidence type="ECO:0000313" key="1">
    <source>
        <dbReference type="EMBL" id="AIF05948.1"/>
    </source>
</evidence>
<sequence length="158" mass="18219">MRGDISFPIEVKATKEKKVYLSGRTMEQYLDLQKEGERCGLMPLYAMRLKGVRGDSWRVFKVETTNLTGSVSVLSRRLPSLPLTRNGTPHLDWDEGLPLHKFLSLLCRDSDSYTQTAETLRSKANAWSEKAETLKMEEAQKAILKQQEPEEWVKKFRL</sequence>
<dbReference type="InterPro" id="IPR011856">
    <property type="entry name" value="tRNA_endonuc-like_dom_sf"/>
</dbReference>
<dbReference type="InterPro" id="IPR002732">
    <property type="entry name" value="Hjc"/>
</dbReference>
<dbReference type="GO" id="GO:0003676">
    <property type="term" value="F:nucleic acid binding"/>
    <property type="evidence" value="ECO:0007669"/>
    <property type="project" value="InterPro"/>
</dbReference>
<protein>
    <submittedName>
        <fullName evidence="1">Putative holliday junction resolvase Hjc</fullName>
    </submittedName>
</protein>